<dbReference type="Proteomes" id="UP001551210">
    <property type="component" value="Unassembled WGS sequence"/>
</dbReference>
<evidence type="ECO:0000313" key="2">
    <source>
        <dbReference type="EMBL" id="MEU7296049.1"/>
    </source>
</evidence>
<feature type="region of interest" description="Disordered" evidence="1">
    <location>
        <begin position="857"/>
        <end position="890"/>
    </location>
</feature>
<accession>A0ABV3D0Q7</accession>
<comment type="caution">
    <text evidence="2">The sequence shown here is derived from an EMBL/GenBank/DDBJ whole genome shotgun (WGS) entry which is preliminary data.</text>
</comment>
<name>A0ABV3D0Q7_STREX</name>
<dbReference type="RefSeq" id="WP_359211403.1">
    <property type="nucleotide sequence ID" value="NZ_JBEZAM010000035.1"/>
</dbReference>
<keyword evidence="3" id="KW-1185">Reference proteome</keyword>
<evidence type="ECO:0000313" key="3">
    <source>
        <dbReference type="Proteomes" id="UP001551210"/>
    </source>
</evidence>
<sequence length="984" mass="105867">MTATTPPVAHWADVLTLRDEVRQTEGSVGELQMSLAKAVYQTVPVPYVDCGYYTDITQPTPKLVGFLGRVARRLGVSHLDAQACFHLDQGMGGGKSHALVGIWHMISRPDAFFASELGLAVSAEAGAGQHTVDLSRVLPVILTCDGMSPGKTDPRFGPATDLFGRFLWLLFADSPNRMDRYQHYSGLGANKATLQAAFAEVDRPVLVLVDELMDYVMALTDESAIGGMPGEQGFLNALTDAVDDQAGVALVIVMIKSEEDQSGYHPAAVAFRDYLSPRLQRNGETVTVTEPSDFAQIIRRRLFAQANANDAAVSIASAFTAAGHQGAWKDQVYTPLGSKRTLAGLSERVAETYPFHPDLFALVSKEWTVVQAFQRVRSTVSIFARTALFWSDEHKAGRWAPALIGVGDIPLHTSALEALLSSGVLAGNDRAIQGYRAVATTDIVNTGAGGGTAFVLDAALKASGVDAGQPVPALRMGTACLAYSLVPRPRAVRGATKAELLAAVAGPGVDYSAAEEVFNALVASPAEGGLGALERSRPGRGPERFYLSIKQTLNMYHANALSMVSGEESVDAVWVRAQALAEKHSFTALHKLARPERDASAATAFAGLDSQQTRLVVLDPRRWTLLNGRDQATRADIDVAYGISPGLPSTFAASMVMAVATTQRRDRAKAFARDYLAWKQVVAQLAEDSEELGAARERRDQAGKKFDEAVAWAFQHYAFVLRTDSGLAVQYKTLPEPQTSLSGRHVWAALVTDGRAVQANQLSADYVAQLIKSGEYGRDLTPKELFAHPYSDPTWPLIQTDEEMRLALFKLATSEEWMLTDSDGVEIRPASAAQIQSATLQQQLRPRLLLTPPEQRNGEEAVAAHSRAASEVAPERFSERSSPASGSPAVTVPAQAGRVIEPSFETTVISLPLSSVTDPAKREQVWHLLREVASLVDPAKSSQNDLQMVGLQITISAATGETQGMLGKASQIPGSNSRTEQDDL</sequence>
<gene>
    <name evidence="2" type="ORF">AB0A76_23010</name>
</gene>
<feature type="region of interest" description="Disordered" evidence="1">
    <location>
        <begin position="965"/>
        <end position="984"/>
    </location>
</feature>
<dbReference type="Pfam" id="PF04465">
    <property type="entry name" value="DUF499"/>
    <property type="match status" value="1"/>
</dbReference>
<evidence type="ECO:0000256" key="1">
    <source>
        <dbReference type="SAM" id="MobiDB-lite"/>
    </source>
</evidence>
<organism evidence="2 3">
    <name type="scientific">Streptomyces exfoliatus</name>
    <name type="common">Streptomyces hydrogenans</name>
    <dbReference type="NCBI Taxonomy" id="1905"/>
    <lineage>
        <taxon>Bacteria</taxon>
        <taxon>Bacillati</taxon>
        <taxon>Actinomycetota</taxon>
        <taxon>Actinomycetes</taxon>
        <taxon>Kitasatosporales</taxon>
        <taxon>Streptomycetaceae</taxon>
        <taxon>Streptomyces</taxon>
    </lineage>
</organism>
<reference evidence="2 3" key="1">
    <citation type="submission" date="2024-06" db="EMBL/GenBank/DDBJ databases">
        <title>The Natural Products Discovery Center: Release of the First 8490 Sequenced Strains for Exploring Actinobacteria Biosynthetic Diversity.</title>
        <authorList>
            <person name="Kalkreuter E."/>
            <person name="Kautsar S.A."/>
            <person name="Yang D."/>
            <person name="Bader C.D."/>
            <person name="Teijaro C.N."/>
            <person name="Fluegel L."/>
            <person name="Davis C.M."/>
            <person name="Simpson J.R."/>
            <person name="Lauterbach L."/>
            <person name="Steele A.D."/>
            <person name="Gui C."/>
            <person name="Meng S."/>
            <person name="Li G."/>
            <person name="Viehrig K."/>
            <person name="Ye F."/>
            <person name="Su P."/>
            <person name="Kiefer A.F."/>
            <person name="Nichols A."/>
            <person name="Cepeda A.J."/>
            <person name="Yan W."/>
            <person name="Fan B."/>
            <person name="Jiang Y."/>
            <person name="Adhikari A."/>
            <person name="Zheng C.-J."/>
            <person name="Schuster L."/>
            <person name="Cowan T.M."/>
            <person name="Smanski M.J."/>
            <person name="Chevrette M.G."/>
            <person name="De Carvalho L.P.S."/>
            <person name="Shen B."/>
        </authorList>
    </citation>
    <scope>NUCLEOTIDE SEQUENCE [LARGE SCALE GENOMIC DNA]</scope>
    <source>
        <strain evidence="2 3">NPDC045705</strain>
    </source>
</reference>
<dbReference type="InterPro" id="IPR007555">
    <property type="entry name" value="DUF499"/>
</dbReference>
<dbReference type="EMBL" id="JBEZAM010000035">
    <property type="protein sequence ID" value="MEU7296049.1"/>
    <property type="molecule type" value="Genomic_DNA"/>
</dbReference>
<proteinExistence type="predicted"/>
<protein>
    <submittedName>
        <fullName evidence="2">DUF499 domain-containing protein</fullName>
    </submittedName>
</protein>